<reference evidence="1" key="1">
    <citation type="journal article" date="2013" name="Environ. Microbiol.">
        <title>Microbiota from the distal guts of lean and obese adolescents exhibit partial functional redundancy besides clear differences in community structure.</title>
        <authorList>
            <person name="Ferrer M."/>
            <person name="Ruiz A."/>
            <person name="Lanza F."/>
            <person name="Haange S.B."/>
            <person name="Oberbach A."/>
            <person name="Till H."/>
            <person name="Bargiela R."/>
            <person name="Campoy C."/>
            <person name="Segura M.T."/>
            <person name="Richter M."/>
            <person name="von Bergen M."/>
            <person name="Seifert J."/>
            <person name="Suarez A."/>
        </authorList>
    </citation>
    <scope>NUCLEOTIDE SEQUENCE</scope>
</reference>
<dbReference type="AlphaFoldDB" id="K1V8S7"/>
<proteinExistence type="predicted"/>
<sequence length="240" mass="26571">MKSIKLLMVTAMLAIGSTAAMAQASYTDKDGNEYQFKRHWFLDIQAGGQYTVGEASFSDLLSPNFQGAIGYQFSPVFGLRGQINGIWSKGGWNGYKATKDGTPYTASYKWKYVAPGVDFMFNLSNLFCGWNPNRVFSATAFVGGGINWAGANQEVNDLAANIKNQSNYLLEYLWQGKKVRPYGRAGIDLEFKVSKAVSIMLEGNANMISDKYNSKKADNPDWYFNALAGVRINLGKSYTK</sequence>
<evidence type="ECO:0000313" key="1">
    <source>
        <dbReference type="EMBL" id="EKC80381.1"/>
    </source>
</evidence>
<comment type="caution">
    <text evidence="1">The sequence shown here is derived from an EMBL/GenBank/DDBJ whole genome shotgun (WGS) entry which is preliminary data.</text>
</comment>
<accession>K1V8S7</accession>
<gene>
    <name evidence="1" type="ORF">LEA_01443</name>
</gene>
<organism evidence="1">
    <name type="scientific">human gut metagenome</name>
    <dbReference type="NCBI Taxonomy" id="408170"/>
    <lineage>
        <taxon>unclassified sequences</taxon>
        <taxon>metagenomes</taxon>
        <taxon>organismal metagenomes</taxon>
    </lineage>
</organism>
<dbReference type="EMBL" id="AJWY01001002">
    <property type="protein sequence ID" value="EKC80381.1"/>
    <property type="molecule type" value="Genomic_DNA"/>
</dbReference>
<protein>
    <submittedName>
        <fullName evidence="1">Major outer membrane protein OmpA</fullName>
    </submittedName>
</protein>
<name>K1V8S7_9ZZZZ</name>
<feature type="non-terminal residue" evidence="1">
    <location>
        <position position="240"/>
    </location>
</feature>